<sequence>MKLHLGDPPPEIDKTLVQNIAKGRRWLAMIIDGKPVSEIADIENVSTRRVQDVAGLALIAPDILDAITLGEQPSGLTTDYLIKTSFSAVWSEQRAQFAAL</sequence>
<reference evidence="1 2" key="1">
    <citation type="submission" date="2024-02" db="EMBL/GenBank/DDBJ databases">
        <title>Roseovarius strain W115 nov., isolated from a marine algae.</title>
        <authorList>
            <person name="Lee M.W."/>
            <person name="Lee J.K."/>
            <person name="Kim J.M."/>
            <person name="Choi D.G."/>
            <person name="Baek J.H."/>
            <person name="Bayburt H."/>
            <person name="Jung J.J."/>
            <person name="Han D.M."/>
            <person name="Jeon C.O."/>
        </authorList>
    </citation>
    <scope>NUCLEOTIDE SEQUENCE [LARGE SCALE GENOMIC DNA]</scope>
    <source>
        <strain evidence="1 2">W115</strain>
    </source>
</reference>
<name>A0ABZ2TFQ0_9RHOB</name>
<organism evidence="1 2">
    <name type="scientific">Roseovarius rhodophyticola</name>
    <dbReference type="NCBI Taxonomy" id="3080827"/>
    <lineage>
        <taxon>Bacteria</taxon>
        <taxon>Pseudomonadati</taxon>
        <taxon>Pseudomonadota</taxon>
        <taxon>Alphaproteobacteria</taxon>
        <taxon>Rhodobacterales</taxon>
        <taxon>Roseobacteraceae</taxon>
        <taxon>Roseovarius</taxon>
    </lineage>
</organism>
<protein>
    <submittedName>
        <fullName evidence="1">Uncharacterized protein</fullName>
    </submittedName>
</protein>
<dbReference type="EMBL" id="CP146606">
    <property type="protein sequence ID" value="WYK16943.1"/>
    <property type="molecule type" value="Genomic_DNA"/>
</dbReference>
<proteinExistence type="predicted"/>
<dbReference type="Proteomes" id="UP001281305">
    <property type="component" value="Chromosome"/>
</dbReference>
<evidence type="ECO:0000313" key="2">
    <source>
        <dbReference type="Proteomes" id="UP001281305"/>
    </source>
</evidence>
<gene>
    <name evidence="1" type="ORF">RZS32_010940</name>
</gene>
<dbReference type="RefSeq" id="WP_317057013.1">
    <property type="nucleotide sequence ID" value="NZ_CP146606.1"/>
</dbReference>
<accession>A0ABZ2TFQ0</accession>
<keyword evidence="2" id="KW-1185">Reference proteome</keyword>
<evidence type="ECO:0000313" key="1">
    <source>
        <dbReference type="EMBL" id="WYK16943.1"/>
    </source>
</evidence>